<evidence type="ECO:0000256" key="1">
    <source>
        <dbReference type="ARBA" id="ARBA00023125"/>
    </source>
</evidence>
<dbReference type="InterPro" id="IPR051356">
    <property type="entry name" value="SOX/SOX-like_TF"/>
</dbReference>
<dbReference type="GO" id="GO:0000978">
    <property type="term" value="F:RNA polymerase II cis-regulatory region sequence-specific DNA binding"/>
    <property type="evidence" value="ECO:0007669"/>
    <property type="project" value="TreeGrafter"/>
</dbReference>
<feature type="region of interest" description="Disordered" evidence="4">
    <location>
        <begin position="263"/>
        <end position="297"/>
    </location>
</feature>
<evidence type="ECO:0000313" key="7">
    <source>
        <dbReference type="Proteomes" id="UP000236290"/>
    </source>
</evidence>
<reference evidence="6 7" key="1">
    <citation type="submission" date="2017-02" db="EMBL/GenBank/DDBJ databases">
        <title>Genomes of Trichoderma spp. with biocontrol activity.</title>
        <authorList>
            <person name="Gardiner D."/>
            <person name="Kazan K."/>
            <person name="Vos C."/>
            <person name="Harvey P."/>
        </authorList>
    </citation>
    <scope>NUCLEOTIDE SEQUENCE [LARGE SCALE GENOMIC DNA]</scope>
    <source>
        <strain evidence="6 7">Tr1</strain>
    </source>
</reference>
<dbReference type="GO" id="GO:0005634">
    <property type="term" value="C:nucleus"/>
    <property type="evidence" value="ECO:0007669"/>
    <property type="project" value="UniProtKB-UniRule"/>
</dbReference>
<comment type="caution">
    <text evidence="6">The sequence shown here is derived from an EMBL/GenBank/DDBJ whole genome shotgun (WGS) entry which is preliminary data.</text>
</comment>
<organism evidence="6 7">
    <name type="scientific">Trichoderma harzianum</name>
    <name type="common">Hypocrea lixii</name>
    <dbReference type="NCBI Taxonomy" id="5544"/>
    <lineage>
        <taxon>Eukaryota</taxon>
        <taxon>Fungi</taxon>
        <taxon>Dikarya</taxon>
        <taxon>Ascomycota</taxon>
        <taxon>Pezizomycotina</taxon>
        <taxon>Sordariomycetes</taxon>
        <taxon>Hypocreomycetidae</taxon>
        <taxon>Hypocreales</taxon>
        <taxon>Hypocreaceae</taxon>
        <taxon>Trichoderma</taxon>
    </lineage>
</organism>
<feature type="compositionally biased region" description="Basic residues" evidence="4">
    <location>
        <begin position="136"/>
        <end position="147"/>
    </location>
</feature>
<dbReference type="EMBL" id="MTYI01000023">
    <property type="protein sequence ID" value="PNP58167.1"/>
    <property type="molecule type" value="Genomic_DNA"/>
</dbReference>
<keyword evidence="2 3" id="KW-0539">Nucleus</keyword>
<feature type="DNA-binding region" description="HMG box" evidence="3">
    <location>
        <begin position="199"/>
        <end position="268"/>
    </location>
</feature>
<evidence type="ECO:0000313" key="6">
    <source>
        <dbReference type="EMBL" id="PNP58167.1"/>
    </source>
</evidence>
<evidence type="ECO:0000256" key="3">
    <source>
        <dbReference type="PROSITE-ProRule" id="PRU00267"/>
    </source>
</evidence>
<feature type="region of interest" description="Disordered" evidence="4">
    <location>
        <begin position="180"/>
        <end position="202"/>
    </location>
</feature>
<evidence type="ECO:0000256" key="2">
    <source>
        <dbReference type="ARBA" id="ARBA00023242"/>
    </source>
</evidence>
<feature type="compositionally biased region" description="Basic and acidic residues" evidence="4">
    <location>
        <begin position="275"/>
        <end position="289"/>
    </location>
</feature>
<dbReference type="PANTHER" id="PTHR45789:SF2">
    <property type="entry name" value="FI18025P1"/>
    <property type="match status" value="1"/>
</dbReference>
<dbReference type="GO" id="GO:0000981">
    <property type="term" value="F:DNA-binding transcription factor activity, RNA polymerase II-specific"/>
    <property type="evidence" value="ECO:0007669"/>
    <property type="project" value="TreeGrafter"/>
</dbReference>
<dbReference type="AlphaFoldDB" id="A0A2K0UK85"/>
<protein>
    <recommendedName>
        <fullName evidence="5">HMG box domain-containing protein</fullName>
    </recommendedName>
</protein>
<gene>
    <name evidence="6" type="ORF">THARTR1_02325</name>
</gene>
<dbReference type="Pfam" id="PF00505">
    <property type="entry name" value="HMG_box"/>
    <property type="match status" value="1"/>
</dbReference>
<name>A0A2K0UK85_TRIHA</name>
<dbReference type="Gene3D" id="1.10.30.10">
    <property type="entry name" value="High mobility group box domain"/>
    <property type="match status" value="1"/>
</dbReference>
<accession>A0A2K0UK85</accession>
<dbReference type="PANTHER" id="PTHR45789">
    <property type="entry name" value="FI18025P1"/>
    <property type="match status" value="1"/>
</dbReference>
<feature type="region of interest" description="Disordered" evidence="4">
    <location>
        <begin position="423"/>
        <end position="463"/>
    </location>
</feature>
<sequence>MTANATISRDTLHSYSPARGVIERIKKEHEAHEFPSQLIAEYDQRIHPAAHIAGYGEGNRAGYVQIPGYYHPSQLPISPPLSREGTRADTKDNLVAPSQYPSEVSPLDYSHMSGAMPSEEPNDDAIEEESSEPPSKKRKTQKKKKKPVAPGHMFPLEATLSQVATAKGFNKALLKKIDSHVNRSTQVRHKEPRKSDGQPRRPINSFLVYRKTYRFLVKELRCVEKNEQNVSRLCAASWNLESEKLQQKFEDLAATDSLNHGKAFPGYKYAPSKSGKKDNKLIKDRDSTKTGRVTRKRKPASKVKELCNFSEAVLQRAIDEQQSLPAEAVHPQPYWTPVTVQTYPAPCPGEHAVYPEPHLYQTQTHYITTYDNGYSQSRISPPVVVYGLYEDTENPGVNYNENFIDPVLLQHQSESNLHNCSLETQQRSQPAPIRKSRAETGISSWDHDESHPPSEGGEEEWEVKELITRSEFNEWMTQAETEAQAQMV</sequence>
<dbReference type="InterPro" id="IPR036910">
    <property type="entry name" value="HMG_box_dom_sf"/>
</dbReference>
<evidence type="ECO:0000256" key="4">
    <source>
        <dbReference type="SAM" id="MobiDB-lite"/>
    </source>
</evidence>
<evidence type="ECO:0000259" key="5">
    <source>
        <dbReference type="PROSITE" id="PS50118"/>
    </source>
</evidence>
<feature type="region of interest" description="Disordered" evidence="4">
    <location>
        <begin position="75"/>
        <end position="153"/>
    </location>
</feature>
<dbReference type="PROSITE" id="PS50118">
    <property type="entry name" value="HMG_BOX_2"/>
    <property type="match status" value="1"/>
</dbReference>
<dbReference type="InterPro" id="IPR009071">
    <property type="entry name" value="HMG_box_dom"/>
</dbReference>
<feature type="domain" description="HMG box" evidence="5">
    <location>
        <begin position="199"/>
        <end position="268"/>
    </location>
</feature>
<feature type="compositionally biased region" description="Acidic residues" evidence="4">
    <location>
        <begin position="120"/>
        <end position="131"/>
    </location>
</feature>
<proteinExistence type="predicted"/>
<keyword evidence="1 3" id="KW-0238">DNA-binding</keyword>
<dbReference type="Proteomes" id="UP000236290">
    <property type="component" value="Unassembled WGS sequence"/>
</dbReference>
<dbReference type="SUPFAM" id="SSF47095">
    <property type="entry name" value="HMG-box"/>
    <property type="match status" value="1"/>
</dbReference>
<dbReference type="OrthoDB" id="2307332at2759"/>
<dbReference type="SMART" id="SM00398">
    <property type="entry name" value="HMG"/>
    <property type="match status" value="1"/>
</dbReference>